<dbReference type="PANTHER" id="PTHR46124">
    <property type="entry name" value="D-AMINOACYL-TRNA DEACYLASE"/>
    <property type="match status" value="1"/>
</dbReference>
<feature type="binding site" evidence="1">
    <location>
        <position position="106"/>
    </location>
    <ligand>
        <name>a divalent metal cation</name>
        <dbReference type="ChEBI" id="CHEBI:60240"/>
        <label>2</label>
    </ligand>
</feature>
<keyword evidence="1" id="KW-0479">Metal-binding</keyword>
<reference evidence="2" key="1">
    <citation type="submission" date="2022-10" db="EMBL/GenBank/DDBJ databases">
        <title>Gaoshiqiia sediminis gen. nov., sp. nov., isolated from coastal sediment.</title>
        <authorList>
            <person name="Yu W.X."/>
            <person name="Mu D.S."/>
            <person name="Du J.Z."/>
            <person name="Liang Y.Q."/>
        </authorList>
    </citation>
    <scope>NUCLEOTIDE SEQUENCE</scope>
    <source>
        <strain evidence="2">A06</strain>
    </source>
</reference>
<evidence type="ECO:0000256" key="1">
    <source>
        <dbReference type="PIRSR" id="PIRSR005902-1"/>
    </source>
</evidence>
<feature type="binding site" evidence="1">
    <location>
        <position position="71"/>
    </location>
    <ligand>
        <name>a divalent metal cation</name>
        <dbReference type="ChEBI" id="CHEBI:60240"/>
        <label>1</label>
    </ligand>
</feature>
<dbReference type="PIRSF" id="PIRSF005902">
    <property type="entry name" value="DNase_TatD"/>
    <property type="match status" value="1"/>
</dbReference>
<evidence type="ECO:0000313" key="3">
    <source>
        <dbReference type="Proteomes" id="UP001163821"/>
    </source>
</evidence>
<feature type="binding site" evidence="1">
    <location>
        <position position="130"/>
    </location>
    <ligand>
        <name>a divalent metal cation</name>
        <dbReference type="ChEBI" id="CHEBI:60240"/>
        <label>2</label>
    </ligand>
</feature>
<dbReference type="CDD" id="cd01310">
    <property type="entry name" value="TatD_DNAse"/>
    <property type="match status" value="1"/>
</dbReference>
<dbReference type="SUPFAM" id="SSF51556">
    <property type="entry name" value="Metallo-dependent hydrolases"/>
    <property type="match status" value="1"/>
</dbReference>
<dbReference type="EMBL" id="JAPAAF010000047">
    <property type="protein sequence ID" value="MCW0484709.1"/>
    <property type="molecule type" value="Genomic_DNA"/>
</dbReference>
<sequence length="217" mass="24528">MKLVNFHTHLPLSNNQTGLINHPVQLDFLPKPGQYYSAGLHPWDIPDEGSNELLKQLARLANHSQVLAIGECGLDRSIETPIDLQQAIFAQQIELAEKLHKPLIIHAVRTYSDLLQLKKSSRSTVPWILHGYSGNAETTRQLIKQGFFFSFGAALLKSQTKLNQSLLLVPSDRLFFETDESTVNIESIYIFAASLFGKTVNELQSTVFENFQRIIKR</sequence>
<proteinExistence type="predicted"/>
<comment type="caution">
    <text evidence="2">The sequence shown here is derived from an EMBL/GenBank/DDBJ whole genome shotgun (WGS) entry which is preliminary data.</text>
</comment>
<dbReference type="GO" id="GO:0005829">
    <property type="term" value="C:cytosol"/>
    <property type="evidence" value="ECO:0007669"/>
    <property type="project" value="TreeGrafter"/>
</dbReference>
<gene>
    <name evidence="2" type="ORF">N2K84_18390</name>
</gene>
<dbReference type="GO" id="GO:0016788">
    <property type="term" value="F:hydrolase activity, acting on ester bonds"/>
    <property type="evidence" value="ECO:0007669"/>
    <property type="project" value="InterPro"/>
</dbReference>
<dbReference type="GO" id="GO:0046872">
    <property type="term" value="F:metal ion binding"/>
    <property type="evidence" value="ECO:0007669"/>
    <property type="project" value="UniProtKB-KW"/>
</dbReference>
<dbReference type="InterPro" id="IPR032466">
    <property type="entry name" value="Metal_Hydrolase"/>
</dbReference>
<dbReference type="RefSeq" id="WP_282593300.1">
    <property type="nucleotide sequence ID" value="NZ_JAPAAF010000047.1"/>
</dbReference>
<organism evidence="2 3">
    <name type="scientific">Gaoshiqia sediminis</name>
    <dbReference type="NCBI Taxonomy" id="2986998"/>
    <lineage>
        <taxon>Bacteria</taxon>
        <taxon>Pseudomonadati</taxon>
        <taxon>Bacteroidota</taxon>
        <taxon>Bacteroidia</taxon>
        <taxon>Marinilabiliales</taxon>
        <taxon>Prolixibacteraceae</taxon>
        <taxon>Gaoshiqia</taxon>
    </lineage>
</organism>
<keyword evidence="3" id="KW-1185">Reference proteome</keyword>
<dbReference type="InterPro" id="IPR001130">
    <property type="entry name" value="TatD-like"/>
</dbReference>
<name>A0AA41Y789_9BACT</name>
<dbReference type="Pfam" id="PF01026">
    <property type="entry name" value="TatD_DNase"/>
    <property type="match status" value="1"/>
</dbReference>
<feature type="binding site" evidence="1">
    <location>
        <position position="179"/>
    </location>
    <ligand>
        <name>a divalent metal cation</name>
        <dbReference type="ChEBI" id="CHEBI:60240"/>
        <label>1</label>
    </ligand>
</feature>
<evidence type="ECO:0000313" key="2">
    <source>
        <dbReference type="EMBL" id="MCW0484709.1"/>
    </source>
</evidence>
<accession>A0AA41Y789</accession>
<dbReference type="PANTHER" id="PTHR46124:SF2">
    <property type="entry name" value="D-AMINOACYL-TRNA DEACYLASE"/>
    <property type="match status" value="1"/>
</dbReference>
<dbReference type="Proteomes" id="UP001163821">
    <property type="component" value="Unassembled WGS sequence"/>
</dbReference>
<dbReference type="AlphaFoldDB" id="A0AA41Y789"/>
<protein>
    <submittedName>
        <fullName evidence="2">TatD family hydrolase</fullName>
    </submittedName>
</protein>
<keyword evidence="2" id="KW-0378">Hydrolase</keyword>
<dbReference type="Gene3D" id="3.20.20.140">
    <property type="entry name" value="Metal-dependent hydrolases"/>
    <property type="match status" value="1"/>
</dbReference>